<protein>
    <submittedName>
        <fullName evidence="2">ASCH domain-containing protein</fullName>
    </submittedName>
</protein>
<dbReference type="Gene3D" id="3.10.400.10">
    <property type="entry name" value="Sulfate adenylyltransferase"/>
    <property type="match status" value="1"/>
</dbReference>
<evidence type="ECO:0000259" key="1">
    <source>
        <dbReference type="SMART" id="SM01022"/>
    </source>
</evidence>
<accession>A0A2N8L2N3</accession>
<dbReference type="PANTHER" id="PTHR39203:SF1">
    <property type="entry name" value="CYTOPLASMIC PROTEIN"/>
    <property type="match status" value="1"/>
</dbReference>
<reference evidence="2 3" key="1">
    <citation type="submission" date="2018-01" db="EMBL/GenBank/DDBJ databases">
        <title>Draft genome sequence of Paucibacter aquatile CR182 isolated from freshwater of the Nakdong River.</title>
        <authorList>
            <person name="Choi A."/>
            <person name="Chung E.J."/>
        </authorList>
    </citation>
    <scope>NUCLEOTIDE SEQUENCE [LARGE SCALE GENOMIC DNA]</scope>
    <source>
        <strain evidence="2 3">CR182</strain>
    </source>
</reference>
<dbReference type="Pfam" id="PF04266">
    <property type="entry name" value="ASCH"/>
    <property type="match status" value="1"/>
</dbReference>
<sequence>MNPRIPAPLQEFWQAYAAQRGGQDPLDDERFYEVCQFGDTPELIDELAQLVLAGRKRATAGAVWFYEASGLGLPRPGLLSIVTDSQDRALCIIETTQVDLTPFDQVTAEFAATEGEGDGSLAFWRRAHREYFTRECERAGRVFSEDLLIACERFRVVWPLRFAG</sequence>
<evidence type="ECO:0000313" key="2">
    <source>
        <dbReference type="EMBL" id="PND39946.1"/>
    </source>
</evidence>
<evidence type="ECO:0000313" key="3">
    <source>
        <dbReference type="Proteomes" id="UP000235916"/>
    </source>
</evidence>
<dbReference type="InterPro" id="IPR007374">
    <property type="entry name" value="ASCH_domain"/>
</dbReference>
<feature type="domain" description="ASCH" evidence="1">
    <location>
        <begin position="35"/>
        <end position="158"/>
    </location>
</feature>
<dbReference type="PANTHER" id="PTHR39203">
    <property type="entry name" value="CYTOPLASMIC PROTEIN-RELATED"/>
    <property type="match status" value="1"/>
</dbReference>
<dbReference type="CDD" id="cd06553">
    <property type="entry name" value="ASCH_Ef3133_like"/>
    <property type="match status" value="1"/>
</dbReference>
<dbReference type="SUPFAM" id="SSF88697">
    <property type="entry name" value="PUA domain-like"/>
    <property type="match status" value="1"/>
</dbReference>
<dbReference type="InterPro" id="IPR015947">
    <property type="entry name" value="PUA-like_sf"/>
</dbReference>
<dbReference type="PIRSF" id="PIRSF021320">
    <property type="entry name" value="DUF984"/>
    <property type="match status" value="1"/>
</dbReference>
<keyword evidence="3" id="KW-1185">Reference proteome</keyword>
<dbReference type="OrthoDB" id="9807542at2"/>
<gene>
    <name evidence="2" type="ORF">C1O66_00635</name>
</gene>
<dbReference type="EMBL" id="POSP01000001">
    <property type="protein sequence ID" value="PND39946.1"/>
    <property type="molecule type" value="Genomic_DNA"/>
</dbReference>
<name>A0A2N8L2N3_9BURK</name>
<dbReference type="RefSeq" id="WP_102766080.1">
    <property type="nucleotide sequence ID" value="NZ_POSP01000001.1"/>
</dbReference>
<comment type="caution">
    <text evidence="2">The sequence shown here is derived from an EMBL/GenBank/DDBJ whole genome shotgun (WGS) entry which is preliminary data.</text>
</comment>
<dbReference type="Proteomes" id="UP000235916">
    <property type="component" value="Unassembled WGS sequence"/>
</dbReference>
<proteinExistence type="predicted"/>
<dbReference type="SMART" id="SM01022">
    <property type="entry name" value="ASCH"/>
    <property type="match status" value="1"/>
</dbReference>
<dbReference type="AlphaFoldDB" id="A0A2N8L2N3"/>
<dbReference type="InterPro" id="IPR009326">
    <property type="entry name" value="DUF984"/>
</dbReference>
<organism evidence="2 3">
    <name type="scientific">Kinneretia aquatilis</name>
    <dbReference type="NCBI Taxonomy" id="2070761"/>
    <lineage>
        <taxon>Bacteria</taxon>
        <taxon>Pseudomonadati</taxon>
        <taxon>Pseudomonadota</taxon>
        <taxon>Betaproteobacteria</taxon>
        <taxon>Burkholderiales</taxon>
        <taxon>Sphaerotilaceae</taxon>
        <taxon>Roseateles</taxon>
    </lineage>
</organism>